<dbReference type="InterPro" id="IPR002797">
    <property type="entry name" value="Polysacc_synth"/>
</dbReference>
<dbReference type="EMBL" id="BAAAFZ010000045">
    <property type="protein sequence ID" value="GAA0588642.1"/>
    <property type="molecule type" value="Genomic_DNA"/>
</dbReference>
<name>A0ABP3QDA7_9PROT</name>
<keyword evidence="2" id="KW-1003">Cell membrane</keyword>
<evidence type="ECO:0000256" key="6">
    <source>
        <dbReference type="SAM" id="Phobius"/>
    </source>
</evidence>
<evidence type="ECO:0000256" key="4">
    <source>
        <dbReference type="ARBA" id="ARBA00022989"/>
    </source>
</evidence>
<feature type="transmembrane region" description="Helical" evidence="6">
    <location>
        <begin position="138"/>
        <end position="158"/>
    </location>
</feature>
<feature type="transmembrane region" description="Helical" evidence="6">
    <location>
        <begin position="248"/>
        <end position="271"/>
    </location>
</feature>
<feature type="transmembrane region" description="Helical" evidence="6">
    <location>
        <begin position="382"/>
        <end position="402"/>
    </location>
</feature>
<dbReference type="CDD" id="cd13128">
    <property type="entry name" value="MATE_Wzx_like"/>
    <property type="match status" value="1"/>
</dbReference>
<evidence type="ECO:0000256" key="3">
    <source>
        <dbReference type="ARBA" id="ARBA00022692"/>
    </source>
</evidence>
<keyword evidence="5 6" id="KW-0472">Membrane</keyword>
<dbReference type="InterPro" id="IPR050833">
    <property type="entry name" value="Poly_Biosynth_Transport"/>
</dbReference>
<dbReference type="PANTHER" id="PTHR30250:SF26">
    <property type="entry name" value="PSMA PROTEIN"/>
    <property type="match status" value="1"/>
</dbReference>
<feature type="transmembrane region" description="Helical" evidence="6">
    <location>
        <begin position="22"/>
        <end position="42"/>
    </location>
</feature>
<dbReference type="Proteomes" id="UP001501588">
    <property type="component" value="Unassembled WGS sequence"/>
</dbReference>
<keyword evidence="8" id="KW-1185">Reference proteome</keyword>
<proteinExistence type="predicted"/>
<evidence type="ECO:0000313" key="8">
    <source>
        <dbReference type="Proteomes" id="UP001501588"/>
    </source>
</evidence>
<protein>
    <submittedName>
        <fullName evidence="7">O13/O129/O135 family O-antigen flippase</fullName>
    </submittedName>
</protein>
<evidence type="ECO:0000256" key="5">
    <source>
        <dbReference type="ARBA" id="ARBA00023136"/>
    </source>
</evidence>
<comment type="caution">
    <text evidence="7">The sequence shown here is derived from an EMBL/GenBank/DDBJ whole genome shotgun (WGS) entry which is preliminary data.</text>
</comment>
<feature type="transmembrane region" description="Helical" evidence="6">
    <location>
        <begin position="467"/>
        <end position="489"/>
    </location>
</feature>
<organism evidence="7 8">
    <name type="scientific">Craurococcus roseus</name>
    <dbReference type="NCBI Taxonomy" id="77585"/>
    <lineage>
        <taxon>Bacteria</taxon>
        <taxon>Pseudomonadati</taxon>
        <taxon>Pseudomonadota</taxon>
        <taxon>Alphaproteobacteria</taxon>
        <taxon>Acetobacterales</taxon>
        <taxon>Acetobacteraceae</taxon>
        <taxon>Craurococcus</taxon>
    </lineage>
</organism>
<feature type="transmembrane region" description="Helical" evidence="6">
    <location>
        <begin position="89"/>
        <end position="118"/>
    </location>
</feature>
<evidence type="ECO:0000256" key="1">
    <source>
        <dbReference type="ARBA" id="ARBA00004651"/>
    </source>
</evidence>
<feature type="transmembrane region" description="Helical" evidence="6">
    <location>
        <begin position="312"/>
        <end position="331"/>
    </location>
</feature>
<evidence type="ECO:0000313" key="7">
    <source>
        <dbReference type="EMBL" id="GAA0588642.1"/>
    </source>
</evidence>
<feature type="transmembrane region" description="Helical" evidence="6">
    <location>
        <begin position="351"/>
        <end position="370"/>
    </location>
</feature>
<feature type="transmembrane region" description="Helical" evidence="6">
    <location>
        <begin position="277"/>
        <end position="300"/>
    </location>
</feature>
<accession>A0ABP3QDA7</accession>
<evidence type="ECO:0000256" key="2">
    <source>
        <dbReference type="ARBA" id="ARBA00022475"/>
    </source>
</evidence>
<comment type="subcellular location">
    <subcellularLocation>
        <location evidence="1">Cell membrane</location>
        <topology evidence="1">Multi-pass membrane protein</topology>
    </subcellularLocation>
</comment>
<feature type="transmembrane region" description="Helical" evidence="6">
    <location>
        <begin position="48"/>
        <end position="68"/>
    </location>
</feature>
<dbReference type="PANTHER" id="PTHR30250">
    <property type="entry name" value="PST FAMILY PREDICTED COLANIC ACID TRANSPORTER"/>
    <property type="match status" value="1"/>
</dbReference>
<dbReference type="RefSeq" id="WP_343896033.1">
    <property type="nucleotide sequence ID" value="NZ_BAAAFZ010000045.1"/>
</dbReference>
<dbReference type="Pfam" id="PF01943">
    <property type="entry name" value="Polysacc_synt"/>
    <property type="match status" value="1"/>
</dbReference>
<feature type="transmembrane region" description="Helical" evidence="6">
    <location>
        <begin position="441"/>
        <end position="461"/>
    </location>
</feature>
<sequence length="515" mass="53051">MGDSQLRPAGARSMVAGVAWNAAGRGLPLLLALLLTPVLIGQLGTERWGLFTLALAMVGVFGVFDLGVGQALTRTLAERIGAGRADEGAELVGAALVLLLGVSFAAAATLWLCVPALVERVLLVPPALREQAVGGLRVLAAAAPLVVVNAALWGVLAAHRRFREANLVTIPVSIFYYLGPVLVLLVWDSLTAVMLALVACRFANTVSYLWLARPLLPGLFRRLPRLAPALPLVRMGGWMTMSGITTQALVYADRFLIGALLSLAAVAYYATPLDLVLRAWILPVAVAQTMLPAIAASFAADPSEAAALLRRGALLVMALVLPACLLLVGGAREVLWLWLGGEFAENGAGVLRILAVGIFFSCVAFAPAALLDAIGRPDATALLSLAEAAVFLPLCAALLLAAGIEGAAVAWALRAAVDCGAKLVLAAKLYPPAAEAAGRVIAPLAGAGAGLLALLAAAAFAPHGIRIAAPFAAGGLALAGFALLALRALDTEERALLRRPAALLRPRRAAGHLPS</sequence>
<gene>
    <name evidence="7" type="primary">wzx</name>
    <name evidence="7" type="ORF">GCM10009416_28870</name>
</gene>
<feature type="transmembrane region" description="Helical" evidence="6">
    <location>
        <begin position="165"/>
        <end position="187"/>
    </location>
</feature>
<keyword evidence="4 6" id="KW-1133">Transmembrane helix</keyword>
<reference evidence="8" key="1">
    <citation type="journal article" date="2019" name="Int. J. Syst. Evol. Microbiol.">
        <title>The Global Catalogue of Microorganisms (GCM) 10K type strain sequencing project: providing services to taxonomists for standard genome sequencing and annotation.</title>
        <authorList>
            <consortium name="The Broad Institute Genomics Platform"/>
            <consortium name="The Broad Institute Genome Sequencing Center for Infectious Disease"/>
            <person name="Wu L."/>
            <person name="Ma J."/>
        </authorList>
    </citation>
    <scope>NUCLEOTIDE SEQUENCE [LARGE SCALE GENOMIC DNA]</scope>
    <source>
        <strain evidence="8">JCM 9933</strain>
    </source>
</reference>
<keyword evidence="3 6" id="KW-0812">Transmembrane</keyword>